<dbReference type="RefSeq" id="WP_096467219.1">
    <property type="nucleotide sequence ID" value="NZ_AP017312.1"/>
</dbReference>
<dbReference type="CDD" id="cd04678">
    <property type="entry name" value="NUDIX_MTH2_Nudt15"/>
    <property type="match status" value="1"/>
</dbReference>
<evidence type="ECO:0000313" key="2">
    <source>
        <dbReference type="EMBL" id="BAU29552.1"/>
    </source>
</evidence>
<protein>
    <submittedName>
        <fullName evidence="2">NADH pyrophosphatase</fullName>
        <ecNumber evidence="2">3.6.1.22</ecNumber>
    </submittedName>
</protein>
<dbReference type="KEGG" id="asoc:CB4_03752"/>
<keyword evidence="3" id="KW-1185">Reference proteome</keyword>
<dbReference type="AlphaFoldDB" id="A0A0U5B598"/>
<name>A0A0U5B598_9BACL</name>
<dbReference type="Pfam" id="PF00293">
    <property type="entry name" value="NUDIX"/>
    <property type="match status" value="1"/>
</dbReference>
<dbReference type="InterPro" id="IPR000086">
    <property type="entry name" value="NUDIX_hydrolase_dom"/>
</dbReference>
<gene>
    <name evidence="2" type="primary">nudC</name>
    <name evidence="2" type="ORF">CB4_03752</name>
</gene>
<dbReference type="EMBL" id="AP017312">
    <property type="protein sequence ID" value="BAU29552.1"/>
    <property type="molecule type" value="Genomic_DNA"/>
</dbReference>
<dbReference type="Gene3D" id="3.90.79.10">
    <property type="entry name" value="Nucleoside Triphosphate Pyrophosphohydrolase"/>
    <property type="match status" value="1"/>
</dbReference>
<dbReference type="Proteomes" id="UP000217696">
    <property type="component" value="Chromosome"/>
</dbReference>
<proteinExistence type="predicted"/>
<dbReference type="EC" id="3.6.1.22" evidence="2"/>
<dbReference type="InterPro" id="IPR020084">
    <property type="entry name" value="NUDIX_hydrolase_CS"/>
</dbReference>
<dbReference type="InterPro" id="IPR015797">
    <property type="entry name" value="NUDIX_hydrolase-like_dom_sf"/>
</dbReference>
<dbReference type="PANTHER" id="PTHR43222:SF2">
    <property type="entry name" value="NUDIX HYDROLASE 23, CHLOROPLASTIC"/>
    <property type="match status" value="1"/>
</dbReference>
<dbReference type="Gene3D" id="2.20.70.10">
    <property type="match status" value="1"/>
</dbReference>
<dbReference type="PROSITE" id="PS51462">
    <property type="entry name" value="NUDIX"/>
    <property type="match status" value="1"/>
</dbReference>
<reference evidence="2 3" key="1">
    <citation type="submission" date="2015-12" db="EMBL/GenBank/DDBJ databases">
        <title>Genome sequence of Aneurinibacillus soli.</title>
        <authorList>
            <person name="Lee J.S."/>
            <person name="Lee K.C."/>
            <person name="Kim K.K."/>
            <person name="Lee B.W."/>
        </authorList>
    </citation>
    <scope>NUCLEOTIDE SEQUENCE [LARGE SCALE GENOMIC DNA]</scope>
    <source>
        <strain evidence="2 3">CB4</strain>
    </source>
</reference>
<dbReference type="SUPFAM" id="SSF55811">
    <property type="entry name" value="Nudix"/>
    <property type="match status" value="1"/>
</dbReference>
<dbReference type="GO" id="GO:0016787">
    <property type="term" value="F:hydrolase activity"/>
    <property type="evidence" value="ECO:0007669"/>
    <property type="project" value="UniProtKB-KW"/>
</dbReference>
<dbReference type="PANTHER" id="PTHR43222">
    <property type="entry name" value="NUDIX HYDROLASE 23"/>
    <property type="match status" value="1"/>
</dbReference>
<sequence length="166" mass="18685">MRYSFCPKCGGHLELNEAKDETKPYCTACGFVFYQNPAVGVAAIIMRDKKILLGRRIGGVYEGKWCIPCGYVEWDEDVYEAARREFAEETGLFITIRGVYTVHSNFHNPNQHTVGIWFMAEEAGGELAAGDDLDAVGFFGYDELPELAFPTDKLVLQQLKQENQLC</sequence>
<evidence type="ECO:0000313" key="3">
    <source>
        <dbReference type="Proteomes" id="UP000217696"/>
    </source>
</evidence>
<keyword evidence="1 2" id="KW-0378">Hydrolase</keyword>
<dbReference type="PROSITE" id="PS00893">
    <property type="entry name" value="NUDIX_BOX"/>
    <property type="match status" value="1"/>
</dbReference>
<evidence type="ECO:0000256" key="1">
    <source>
        <dbReference type="ARBA" id="ARBA00022801"/>
    </source>
</evidence>
<organism evidence="2 3">
    <name type="scientific">Aneurinibacillus soli</name>
    <dbReference type="NCBI Taxonomy" id="1500254"/>
    <lineage>
        <taxon>Bacteria</taxon>
        <taxon>Bacillati</taxon>
        <taxon>Bacillota</taxon>
        <taxon>Bacilli</taxon>
        <taxon>Bacillales</taxon>
        <taxon>Paenibacillaceae</taxon>
        <taxon>Aneurinibacillus group</taxon>
        <taxon>Aneurinibacillus</taxon>
    </lineage>
</organism>
<dbReference type="OrthoDB" id="9800077at2"/>
<accession>A0A0U5B598</accession>
<dbReference type="Pfam" id="PF14803">
    <property type="entry name" value="Zn_ribbon_Nudix"/>
    <property type="match status" value="1"/>
</dbReference>
<dbReference type="InterPro" id="IPR029401">
    <property type="entry name" value="Nudix_N"/>
</dbReference>